<dbReference type="EMBL" id="FNLF01000002">
    <property type="protein sequence ID" value="SDQ61889.1"/>
    <property type="molecule type" value="Genomic_DNA"/>
</dbReference>
<dbReference type="GO" id="GO:0003677">
    <property type="term" value="F:DNA binding"/>
    <property type="evidence" value="ECO:0007669"/>
    <property type="project" value="UniProtKB-KW"/>
</dbReference>
<evidence type="ECO:0000256" key="2">
    <source>
        <dbReference type="ARBA" id="ARBA00022576"/>
    </source>
</evidence>
<dbReference type="GO" id="GO:0005829">
    <property type="term" value="C:cytosol"/>
    <property type="evidence" value="ECO:0007669"/>
    <property type="project" value="TreeGrafter"/>
</dbReference>
<dbReference type="InterPro" id="IPR015424">
    <property type="entry name" value="PyrdxlP-dep_Trfase"/>
</dbReference>
<evidence type="ECO:0000256" key="4">
    <source>
        <dbReference type="ARBA" id="ARBA00022898"/>
    </source>
</evidence>
<evidence type="ECO:0000256" key="1">
    <source>
        <dbReference type="ARBA" id="ARBA00001933"/>
    </source>
</evidence>
<keyword evidence="3 6" id="KW-0808">Transferase</keyword>
<evidence type="ECO:0000313" key="7">
    <source>
        <dbReference type="Proteomes" id="UP000183053"/>
    </source>
</evidence>
<keyword evidence="2 6" id="KW-0032">Aminotransferase</keyword>
<dbReference type="GO" id="GO:1901605">
    <property type="term" value="P:alpha-amino acid metabolic process"/>
    <property type="evidence" value="ECO:0007669"/>
    <property type="project" value="TreeGrafter"/>
</dbReference>
<evidence type="ECO:0000313" key="6">
    <source>
        <dbReference type="EMBL" id="SDQ61889.1"/>
    </source>
</evidence>
<dbReference type="Gene3D" id="3.90.1150.10">
    <property type="entry name" value="Aspartate Aminotransferase, domain 1"/>
    <property type="match status" value="1"/>
</dbReference>
<name>A0A1H1CCT0_9ACTN</name>
<dbReference type="PANTHER" id="PTHR42790">
    <property type="entry name" value="AMINOTRANSFERASE"/>
    <property type="match status" value="1"/>
</dbReference>
<dbReference type="RefSeq" id="WP_068566785.1">
    <property type="nucleotide sequence ID" value="NZ_FNLF01000002.1"/>
</dbReference>
<dbReference type="GO" id="GO:0030170">
    <property type="term" value="F:pyridoxal phosphate binding"/>
    <property type="evidence" value="ECO:0007669"/>
    <property type="project" value="InterPro"/>
</dbReference>
<dbReference type="AlphaFoldDB" id="A0A1H1CCT0"/>
<organism evidence="6 7">
    <name type="scientific">Tsukamurella pulmonis</name>
    <dbReference type="NCBI Taxonomy" id="47312"/>
    <lineage>
        <taxon>Bacteria</taxon>
        <taxon>Bacillati</taxon>
        <taxon>Actinomycetota</taxon>
        <taxon>Actinomycetes</taxon>
        <taxon>Mycobacteriales</taxon>
        <taxon>Tsukamurellaceae</taxon>
        <taxon>Tsukamurella</taxon>
    </lineage>
</organism>
<proteinExistence type="predicted"/>
<dbReference type="STRING" id="47312.SAMN04489765_1138"/>
<gene>
    <name evidence="6" type="ORF">SAMN04489765_1138</name>
</gene>
<dbReference type="OrthoDB" id="199743at2"/>
<dbReference type="InterPro" id="IPR015421">
    <property type="entry name" value="PyrdxlP-dep_Trfase_major"/>
</dbReference>
<keyword evidence="7" id="KW-1185">Reference proteome</keyword>
<keyword evidence="4" id="KW-0663">Pyridoxal phosphate</keyword>
<dbReference type="PANTHER" id="PTHR42790:SF4">
    <property type="entry name" value="VALINE--PYRUVATE AMINOTRANSFERASE"/>
    <property type="match status" value="1"/>
</dbReference>
<evidence type="ECO:0000259" key="5">
    <source>
        <dbReference type="Pfam" id="PF00155"/>
    </source>
</evidence>
<dbReference type="SUPFAM" id="SSF53383">
    <property type="entry name" value="PLP-dependent transferases"/>
    <property type="match status" value="1"/>
</dbReference>
<dbReference type="CDD" id="cd00609">
    <property type="entry name" value="AAT_like"/>
    <property type="match status" value="1"/>
</dbReference>
<protein>
    <submittedName>
        <fullName evidence="6">DNA-binding transcriptional regulator, MocR family, contains an aminotransferase domain</fullName>
    </submittedName>
</protein>
<dbReference type="InterPro" id="IPR015422">
    <property type="entry name" value="PyrdxlP-dep_Trfase_small"/>
</dbReference>
<evidence type="ECO:0000256" key="3">
    <source>
        <dbReference type="ARBA" id="ARBA00022679"/>
    </source>
</evidence>
<keyword evidence="6" id="KW-0238">DNA-binding</keyword>
<sequence length="385" mass="40362">MITRTGAGPDLFTVPPGTVSLAGGMPALGTLPWPEIAAATGATLELAGPTVLQYGRPVVGSTLARRIRDLLALQGADVDAAELIPTAGSQMGLCVVAAVLGRDADTVLCEAPSYPGALAAFRDRGLEPVAVPADADGVDPDAVAGLVRRRRPAFLYVNPTFHNPTGRVMPRQRRRDLLAACAAVDLPVVEDDPYGLLSFDGHLHTSLLALAGPGGDVIHLGTASKIFAPGLRVGWIAAPAHRRSALAAQADLMSLSPSVFAQGVVADFLAGPSWPAQLDVFRREYRERAEIADGALRSAGAERHWRWERPRGGFYLWLTARAGGVDAEAVAERARRAGVLVVPGRHFSVAGESDDGLRLCFTGPRRAQLAPAVERLGAVLAEVGA</sequence>
<dbReference type="GO" id="GO:0009042">
    <property type="term" value="F:valine-pyruvate transaminase activity"/>
    <property type="evidence" value="ECO:0007669"/>
    <property type="project" value="TreeGrafter"/>
</dbReference>
<comment type="cofactor">
    <cofactor evidence="1">
        <name>pyridoxal 5'-phosphate</name>
        <dbReference type="ChEBI" id="CHEBI:597326"/>
    </cofactor>
</comment>
<reference evidence="7" key="1">
    <citation type="submission" date="2016-10" db="EMBL/GenBank/DDBJ databases">
        <authorList>
            <person name="Varghese N."/>
            <person name="Submissions S."/>
        </authorList>
    </citation>
    <scope>NUCLEOTIDE SEQUENCE [LARGE SCALE GENOMIC DNA]</scope>
    <source>
        <strain evidence="7">DSM 44142</strain>
    </source>
</reference>
<dbReference type="Proteomes" id="UP000183053">
    <property type="component" value="Unassembled WGS sequence"/>
</dbReference>
<dbReference type="InterPro" id="IPR004839">
    <property type="entry name" value="Aminotransferase_I/II_large"/>
</dbReference>
<accession>A0A1H1CCT0</accession>
<dbReference type="InterPro" id="IPR050859">
    <property type="entry name" value="Class-I_PLP-dep_aminotransf"/>
</dbReference>
<feature type="domain" description="Aminotransferase class I/classII large" evidence="5">
    <location>
        <begin position="35"/>
        <end position="376"/>
    </location>
</feature>
<dbReference type="Pfam" id="PF00155">
    <property type="entry name" value="Aminotran_1_2"/>
    <property type="match status" value="1"/>
</dbReference>
<dbReference type="Gene3D" id="3.40.640.10">
    <property type="entry name" value="Type I PLP-dependent aspartate aminotransferase-like (Major domain)"/>
    <property type="match status" value="1"/>
</dbReference>